<evidence type="ECO:0000313" key="3">
    <source>
        <dbReference type="Proteomes" id="UP000789595"/>
    </source>
</evidence>
<keyword evidence="1" id="KW-1133">Transmembrane helix</keyword>
<gene>
    <name evidence="2" type="ORF">PECAL_2P24170</name>
</gene>
<organism evidence="2 3">
    <name type="scientific">Pelagomonas calceolata</name>
    <dbReference type="NCBI Taxonomy" id="35677"/>
    <lineage>
        <taxon>Eukaryota</taxon>
        <taxon>Sar</taxon>
        <taxon>Stramenopiles</taxon>
        <taxon>Ochrophyta</taxon>
        <taxon>Pelagophyceae</taxon>
        <taxon>Pelagomonadales</taxon>
        <taxon>Pelagomonadaceae</taxon>
        <taxon>Pelagomonas</taxon>
    </lineage>
</organism>
<keyword evidence="3" id="KW-1185">Reference proteome</keyword>
<dbReference type="EMBL" id="CAKKNE010000002">
    <property type="protein sequence ID" value="CAH0369297.1"/>
    <property type="molecule type" value="Genomic_DNA"/>
</dbReference>
<keyword evidence="1" id="KW-0472">Membrane</keyword>
<accession>A0A8J2SLI0</accession>
<name>A0A8J2SLI0_9STRA</name>
<evidence type="ECO:0000313" key="2">
    <source>
        <dbReference type="EMBL" id="CAH0369297.1"/>
    </source>
</evidence>
<evidence type="ECO:0000256" key="1">
    <source>
        <dbReference type="SAM" id="Phobius"/>
    </source>
</evidence>
<dbReference type="AlphaFoldDB" id="A0A8J2SLI0"/>
<protein>
    <submittedName>
        <fullName evidence="2">Uncharacterized protein</fullName>
    </submittedName>
</protein>
<reference evidence="2" key="1">
    <citation type="submission" date="2021-11" db="EMBL/GenBank/DDBJ databases">
        <authorList>
            <consortium name="Genoscope - CEA"/>
            <person name="William W."/>
        </authorList>
    </citation>
    <scope>NUCLEOTIDE SEQUENCE</scope>
</reference>
<sequence>MLSLLEGELPKLAAAAVCASIVSYNAFLLLVVKPMVLKQMRKELGTDVSIKTLVVRPLAGVFELRGLVVKGDTSTTFATIDILRCTTTGVLGTLSLAGPQTFSLGMHVPWVVGFRGKMIEHVAVEGCTVVVDEGNGAFWKRRDARLKAKSAAKKRRVLEKELRWRLLHVDDKDAVRKRLELLRSLDGEDSESDDEHEAYMESAAADWDAAEASSPGKQSYAERLQAARERVKARVAARVQARAADHAQKELQEDLRKTYATIRPAFDDELIHIGSLAVERCAVTLRGRKVRLDHAVRVAAYCGTMRDFQKLVVKRVMTAALADSVQHKREKVREKIKEKAGDAAARLNETRAAMRKKIFGAGQAS</sequence>
<keyword evidence="1" id="KW-0812">Transmembrane</keyword>
<proteinExistence type="predicted"/>
<dbReference type="Proteomes" id="UP000789595">
    <property type="component" value="Unassembled WGS sequence"/>
</dbReference>
<feature type="transmembrane region" description="Helical" evidence="1">
    <location>
        <begin position="12"/>
        <end position="32"/>
    </location>
</feature>
<comment type="caution">
    <text evidence="2">The sequence shown here is derived from an EMBL/GenBank/DDBJ whole genome shotgun (WGS) entry which is preliminary data.</text>
</comment>